<evidence type="ECO:0000256" key="2">
    <source>
        <dbReference type="SAM" id="Phobius"/>
    </source>
</evidence>
<gene>
    <name evidence="3" type="ORF">HHI36_022888</name>
</gene>
<name>A0ABD2PFG2_9CUCU</name>
<sequence>MLFLMILLKIVIIGCKRMPYTAVFLFILISVKTSSSDEGAQYLRNVIRDLKNLKDKSHARKVMHTQSNLVDLLPITSSPEPYLNRRFHENVPDLSLTKGELATLYQNAVSKGHTVQLDTGDDTLVDAAVHEIDSSDQDVYNPDHHNNNEDESSHGDETGYYYYYYPIKSFLDGITSQSADEDQHYSHSHKSPSHHEVIHIKPKPNYNYHKHTHQHNVKISSTKASADGDKKNKLEPLFMAISGFLGMAVMFVLSVLVLPKFGLKATKPKGKHDLGEIARIALLSIEGQDCTERFACELSKTARSLNLQENRFVKLFWRVAPSSLSKQFSRVYKYNNKQMKCTAIPCKKKVKQPVVKTNPKNDKKKTKKN</sequence>
<feature type="compositionally biased region" description="Basic and acidic residues" evidence="1">
    <location>
        <begin position="141"/>
        <end position="155"/>
    </location>
</feature>
<comment type="caution">
    <text evidence="3">The sequence shown here is derived from an EMBL/GenBank/DDBJ whole genome shotgun (WGS) entry which is preliminary data.</text>
</comment>
<feature type="transmembrane region" description="Helical" evidence="2">
    <location>
        <begin position="237"/>
        <end position="258"/>
    </location>
</feature>
<evidence type="ECO:0000256" key="1">
    <source>
        <dbReference type="SAM" id="MobiDB-lite"/>
    </source>
</evidence>
<keyword evidence="2" id="KW-0812">Transmembrane</keyword>
<evidence type="ECO:0000313" key="4">
    <source>
        <dbReference type="Proteomes" id="UP001516400"/>
    </source>
</evidence>
<protein>
    <submittedName>
        <fullName evidence="3">Uncharacterized protein</fullName>
    </submittedName>
</protein>
<dbReference type="Proteomes" id="UP001516400">
    <property type="component" value="Unassembled WGS sequence"/>
</dbReference>
<keyword evidence="4" id="KW-1185">Reference proteome</keyword>
<organism evidence="3 4">
    <name type="scientific">Cryptolaemus montrouzieri</name>
    <dbReference type="NCBI Taxonomy" id="559131"/>
    <lineage>
        <taxon>Eukaryota</taxon>
        <taxon>Metazoa</taxon>
        <taxon>Ecdysozoa</taxon>
        <taxon>Arthropoda</taxon>
        <taxon>Hexapoda</taxon>
        <taxon>Insecta</taxon>
        <taxon>Pterygota</taxon>
        <taxon>Neoptera</taxon>
        <taxon>Endopterygota</taxon>
        <taxon>Coleoptera</taxon>
        <taxon>Polyphaga</taxon>
        <taxon>Cucujiformia</taxon>
        <taxon>Coccinelloidea</taxon>
        <taxon>Coccinellidae</taxon>
        <taxon>Scymninae</taxon>
        <taxon>Scymnini</taxon>
        <taxon>Cryptolaemus</taxon>
    </lineage>
</organism>
<reference evidence="3 4" key="1">
    <citation type="journal article" date="2021" name="BMC Biol.">
        <title>Horizontally acquired antibacterial genes associated with adaptive radiation of ladybird beetles.</title>
        <authorList>
            <person name="Li H.S."/>
            <person name="Tang X.F."/>
            <person name="Huang Y.H."/>
            <person name="Xu Z.Y."/>
            <person name="Chen M.L."/>
            <person name="Du X.Y."/>
            <person name="Qiu B.Y."/>
            <person name="Chen P.T."/>
            <person name="Zhang W."/>
            <person name="Slipinski A."/>
            <person name="Escalona H.E."/>
            <person name="Waterhouse R.M."/>
            <person name="Zwick A."/>
            <person name="Pang H."/>
        </authorList>
    </citation>
    <scope>NUCLEOTIDE SEQUENCE [LARGE SCALE GENOMIC DNA]</scope>
    <source>
        <strain evidence="3">SYSU2018</strain>
    </source>
</reference>
<feature type="region of interest" description="Disordered" evidence="1">
    <location>
        <begin position="133"/>
        <end position="155"/>
    </location>
</feature>
<accession>A0ABD2PFG2</accession>
<keyword evidence="2" id="KW-1133">Transmembrane helix</keyword>
<evidence type="ECO:0000313" key="3">
    <source>
        <dbReference type="EMBL" id="KAL3289465.1"/>
    </source>
</evidence>
<dbReference type="AlphaFoldDB" id="A0ABD2PFG2"/>
<keyword evidence="2" id="KW-0472">Membrane</keyword>
<dbReference type="EMBL" id="JABFTP020000186">
    <property type="protein sequence ID" value="KAL3289465.1"/>
    <property type="molecule type" value="Genomic_DNA"/>
</dbReference>
<proteinExistence type="predicted"/>